<dbReference type="AlphaFoldDB" id="A0AAN0W448"/>
<geneLocation type="plasmid" evidence="2 3">
    <name>pBFI_2</name>
</geneLocation>
<protein>
    <submittedName>
        <fullName evidence="2">Uncharacterized protein</fullName>
    </submittedName>
</protein>
<organism evidence="2 3">
    <name type="scientific">Bacillus cereus 03BB108</name>
    <dbReference type="NCBI Taxonomy" id="451709"/>
    <lineage>
        <taxon>Bacteria</taxon>
        <taxon>Bacillati</taxon>
        <taxon>Bacillota</taxon>
        <taxon>Bacilli</taxon>
        <taxon>Bacillales</taxon>
        <taxon>Bacillaceae</taxon>
        <taxon>Bacillus</taxon>
        <taxon>Bacillus cereus group</taxon>
    </lineage>
</organism>
<evidence type="ECO:0000256" key="1">
    <source>
        <dbReference type="SAM" id="MobiDB-lite"/>
    </source>
</evidence>
<evidence type="ECO:0000313" key="3">
    <source>
        <dbReference type="Proteomes" id="UP000031861"/>
    </source>
</evidence>
<dbReference type="EMBL" id="CP009636">
    <property type="protein sequence ID" value="AJI08383.1"/>
    <property type="molecule type" value="Genomic_DNA"/>
</dbReference>
<reference evidence="2 3" key="1">
    <citation type="journal article" date="2015" name="Genome Announc.">
        <title>Complete genome sequences for 35 biothreat assay-relevant bacillus species.</title>
        <authorList>
            <person name="Johnson S.L."/>
            <person name="Daligault H.E."/>
            <person name="Davenport K.W."/>
            <person name="Jaissle J."/>
            <person name="Frey K.G."/>
            <person name="Ladner J.T."/>
            <person name="Broomall S.M."/>
            <person name="Bishop-Lilly K.A."/>
            <person name="Bruce D.C."/>
            <person name="Gibbons H.S."/>
            <person name="Coyne S.R."/>
            <person name="Lo C.C."/>
            <person name="Meincke L."/>
            <person name="Munk A.C."/>
            <person name="Koroleva G.I."/>
            <person name="Rosenzweig C.N."/>
            <person name="Palacios G.F."/>
            <person name="Redden C.L."/>
            <person name="Minogue T.D."/>
            <person name="Chain P.S."/>
        </authorList>
    </citation>
    <scope>NUCLEOTIDE SEQUENCE [LARGE SCALE GENOMIC DNA]</scope>
    <source>
        <strain evidence="2 3">03BB108</strain>
    </source>
</reference>
<feature type="region of interest" description="Disordered" evidence="1">
    <location>
        <begin position="1"/>
        <end position="29"/>
    </location>
</feature>
<gene>
    <name evidence="2" type="ORF">AK40_5868</name>
</gene>
<evidence type="ECO:0000313" key="2">
    <source>
        <dbReference type="EMBL" id="AJI08383.1"/>
    </source>
</evidence>
<accession>A0AAN0W448</accession>
<keyword evidence="2" id="KW-0614">Plasmid</keyword>
<name>A0AAN0W448_BACCE</name>
<sequence>MGYLLSGISSKNGDQKLTTTELKEAKKSN</sequence>
<dbReference type="Proteomes" id="UP000031861">
    <property type="component" value="Plasmid pBFI_2"/>
</dbReference>
<proteinExistence type="predicted"/>